<evidence type="ECO:0000313" key="4">
    <source>
        <dbReference type="Proteomes" id="UP000234275"/>
    </source>
</evidence>
<dbReference type="Proteomes" id="UP000234275">
    <property type="component" value="Unassembled WGS sequence"/>
</dbReference>
<proteinExistence type="predicted"/>
<evidence type="ECO:0000313" key="3">
    <source>
        <dbReference type="EMBL" id="PLB53232.1"/>
    </source>
</evidence>
<keyword evidence="2" id="KW-1133">Transmembrane helix</keyword>
<gene>
    <name evidence="3" type="ORF">P170DRAFT_126009</name>
</gene>
<feature type="region of interest" description="Disordered" evidence="1">
    <location>
        <begin position="99"/>
        <end position="121"/>
    </location>
</feature>
<evidence type="ECO:0000256" key="1">
    <source>
        <dbReference type="SAM" id="MobiDB-lite"/>
    </source>
</evidence>
<dbReference type="EMBL" id="MSFO01000002">
    <property type="protein sequence ID" value="PLB53232.1"/>
    <property type="molecule type" value="Genomic_DNA"/>
</dbReference>
<dbReference type="RefSeq" id="XP_024708534.1">
    <property type="nucleotide sequence ID" value="XM_024842387.1"/>
</dbReference>
<organism evidence="3 4">
    <name type="scientific">Aspergillus steynii IBT 23096</name>
    <dbReference type="NCBI Taxonomy" id="1392250"/>
    <lineage>
        <taxon>Eukaryota</taxon>
        <taxon>Fungi</taxon>
        <taxon>Dikarya</taxon>
        <taxon>Ascomycota</taxon>
        <taxon>Pezizomycotina</taxon>
        <taxon>Eurotiomycetes</taxon>
        <taxon>Eurotiomycetidae</taxon>
        <taxon>Eurotiales</taxon>
        <taxon>Aspergillaceae</taxon>
        <taxon>Aspergillus</taxon>
        <taxon>Aspergillus subgen. Circumdati</taxon>
    </lineage>
</organism>
<dbReference type="GeneID" id="36550082"/>
<name>A0A2I2GK35_9EURO</name>
<keyword evidence="2" id="KW-0812">Transmembrane</keyword>
<comment type="caution">
    <text evidence="3">The sequence shown here is derived from an EMBL/GenBank/DDBJ whole genome shotgun (WGS) entry which is preliminary data.</text>
</comment>
<protein>
    <submittedName>
        <fullName evidence="3">Uncharacterized protein</fullName>
    </submittedName>
</protein>
<keyword evidence="4" id="KW-1185">Reference proteome</keyword>
<evidence type="ECO:0000256" key="2">
    <source>
        <dbReference type="SAM" id="Phobius"/>
    </source>
</evidence>
<keyword evidence="2" id="KW-0472">Membrane</keyword>
<reference evidence="3 4" key="1">
    <citation type="submission" date="2016-12" db="EMBL/GenBank/DDBJ databases">
        <title>The genomes of Aspergillus section Nigri reveals drivers in fungal speciation.</title>
        <authorList>
            <consortium name="DOE Joint Genome Institute"/>
            <person name="Vesth T.C."/>
            <person name="Nybo J."/>
            <person name="Theobald S."/>
            <person name="Brandl J."/>
            <person name="Frisvad J.C."/>
            <person name="Nielsen K.F."/>
            <person name="Lyhne E.K."/>
            <person name="Kogle M.E."/>
            <person name="Kuo A."/>
            <person name="Riley R."/>
            <person name="Clum A."/>
            <person name="Nolan M."/>
            <person name="Lipzen A."/>
            <person name="Salamov A."/>
            <person name="Henrissat B."/>
            <person name="Wiebenga A."/>
            <person name="De Vries R.P."/>
            <person name="Grigoriev I.V."/>
            <person name="Mortensen U.H."/>
            <person name="Andersen M.R."/>
            <person name="Baker S.E."/>
        </authorList>
    </citation>
    <scope>NUCLEOTIDE SEQUENCE [LARGE SCALE GENOMIC DNA]</scope>
    <source>
        <strain evidence="3 4">IBT 23096</strain>
    </source>
</reference>
<feature type="compositionally biased region" description="Basic and acidic residues" evidence="1">
    <location>
        <begin position="109"/>
        <end position="121"/>
    </location>
</feature>
<feature type="transmembrane region" description="Helical" evidence="2">
    <location>
        <begin position="42"/>
        <end position="62"/>
    </location>
</feature>
<dbReference type="VEuPathDB" id="FungiDB:P170DRAFT_126009"/>
<dbReference type="AlphaFoldDB" id="A0A2I2GK35"/>
<sequence length="121" mass="13751">MKTCDYEKLVLGKLPGLLPSCDLHDSAASLFFLDKFVRSFPLFWFFLSLLCLYTWLSLVSFLTQSLDGDGVNVHTMTVKRSFISKDRVEKSFRSAKKAFGGHGRVKAKKMQERADSPPPDR</sequence>
<accession>A0A2I2GK35</accession>
<dbReference type="STRING" id="1392250.A0A2I2GK35"/>